<evidence type="ECO:0000313" key="4">
    <source>
        <dbReference type="EMBL" id="PIP32012.1"/>
    </source>
</evidence>
<dbReference type="GO" id="GO:0000160">
    <property type="term" value="P:phosphorelay signal transduction system"/>
    <property type="evidence" value="ECO:0007669"/>
    <property type="project" value="InterPro"/>
</dbReference>
<dbReference type="SMART" id="SM00448">
    <property type="entry name" value="REC"/>
    <property type="match status" value="1"/>
</dbReference>
<evidence type="ECO:0000256" key="2">
    <source>
        <dbReference type="PROSITE-ProRule" id="PRU00169"/>
    </source>
</evidence>
<dbReference type="InterPro" id="IPR011006">
    <property type="entry name" value="CheY-like_superfamily"/>
</dbReference>
<dbReference type="PANTHER" id="PTHR44591">
    <property type="entry name" value="STRESS RESPONSE REGULATOR PROTEIN 1"/>
    <property type="match status" value="1"/>
</dbReference>
<name>A0A2G9ZFR5_9BACT</name>
<dbReference type="Pfam" id="PF00072">
    <property type="entry name" value="Response_reg"/>
    <property type="match status" value="1"/>
</dbReference>
<gene>
    <name evidence="4" type="ORF">COX24_00520</name>
</gene>
<reference evidence="4 5" key="1">
    <citation type="submission" date="2017-09" db="EMBL/GenBank/DDBJ databases">
        <title>Depth-based differentiation of microbial function through sediment-hosted aquifers and enrichment of novel symbionts in the deep terrestrial subsurface.</title>
        <authorList>
            <person name="Probst A.J."/>
            <person name="Ladd B."/>
            <person name="Jarett J.K."/>
            <person name="Geller-Mcgrath D.E."/>
            <person name="Sieber C.M."/>
            <person name="Emerson J.B."/>
            <person name="Anantharaman K."/>
            <person name="Thomas B.C."/>
            <person name="Malmstrom R."/>
            <person name="Stieglmeier M."/>
            <person name="Klingl A."/>
            <person name="Woyke T."/>
            <person name="Ryan C.M."/>
            <person name="Banfield J.F."/>
        </authorList>
    </citation>
    <scope>NUCLEOTIDE SEQUENCE [LARGE SCALE GENOMIC DNA]</scope>
    <source>
        <strain evidence="4">CG23_combo_of_CG06-09_8_20_14_all_37_87_8</strain>
    </source>
</reference>
<proteinExistence type="predicted"/>
<dbReference type="Gene3D" id="3.40.50.2300">
    <property type="match status" value="1"/>
</dbReference>
<organism evidence="4 5">
    <name type="scientific">bacterium (Candidatus Gribaldobacteria) CG23_combo_of_CG06-09_8_20_14_all_37_87_8</name>
    <dbReference type="NCBI Taxonomy" id="2014278"/>
    <lineage>
        <taxon>Bacteria</taxon>
        <taxon>Candidatus Gribaldobacteria</taxon>
    </lineage>
</organism>
<dbReference type="EMBL" id="PCSB01000011">
    <property type="protein sequence ID" value="PIP32012.1"/>
    <property type="molecule type" value="Genomic_DNA"/>
</dbReference>
<comment type="caution">
    <text evidence="4">The sequence shown here is derived from an EMBL/GenBank/DDBJ whole genome shotgun (WGS) entry which is preliminary data.</text>
</comment>
<dbReference type="SUPFAM" id="SSF52172">
    <property type="entry name" value="CheY-like"/>
    <property type="match status" value="1"/>
</dbReference>
<protein>
    <submittedName>
        <fullName evidence="4">Response regulator</fullName>
    </submittedName>
</protein>
<sequence length="121" mass="13780">MLKRILLVEDDQFLIDIYQKKLKSSGFEVEVADTGHKALTKAKDFKPDLIVLDVVLPEMEGWEVLKQLKANPETKNIKAIFMSNLSQREEIEKGLKAGALKYLIKSQYTPSEVVSEIKKLC</sequence>
<dbReference type="InterPro" id="IPR001789">
    <property type="entry name" value="Sig_transdc_resp-reg_receiver"/>
</dbReference>
<evidence type="ECO:0000256" key="1">
    <source>
        <dbReference type="ARBA" id="ARBA00022553"/>
    </source>
</evidence>
<dbReference type="PANTHER" id="PTHR44591:SF3">
    <property type="entry name" value="RESPONSE REGULATORY DOMAIN-CONTAINING PROTEIN"/>
    <property type="match status" value="1"/>
</dbReference>
<feature type="domain" description="Response regulatory" evidence="3">
    <location>
        <begin position="4"/>
        <end position="120"/>
    </location>
</feature>
<dbReference type="InterPro" id="IPR050595">
    <property type="entry name" value="Bact_response_regulator"/>
</dbReference>
<keyword evidence="1 2" id="KW-0597">Phosphoprotein</keyword>
<dbReference type="PROSITE" id="PS50110">
    <property type="entry name" value="RESPONSE_REGULATORY"/>
    <property type="match status" value="1"/>
</dbReference>
<evidence type="ECO:0000259" key="3">
    <source>
        <dbReference type="PROSITE" id="PS50110"/>
    </source>
</evidence>
<dbReference type="AlphaFoldDB" id="A0A2G9ZFR5"/>
<dbReference type="Proteomes" id="UP000230447">
    <property type="component" value="Unassembled WGS sequence"/>
</dbReference>
<accession>A0A2G9ZFR5</accession>
<feature type="modified residue" description="4-aspartylphosphate" evidence="2">
    <location>
        <position position="53"/>
    </location>
</feature>
<evidence type="ECO:0000313" key="5">
    <source>
        <dbReference type="Proteomes" id="UP000230447"/>
    </source>
</evidence>